<dbReference type="PRINTS" id="PR00368">
    <property type="entry name" value="FADPNR"/>
</dbReference>
<dbReference type="Gene3D" id="1.10.1060.10">
    <property type="entry name" value="Alpha-helical ferredoxin"/>
    <property type="match status" value="1"/>
</dbReference>
<evidence type="ECO:0000256" key="1">
    <source>
        <dbReference type="ARBA" id="ARBA00022630"/>
    </source>
</evidence>
<dbReference type="Proteomes" id="UP000284543">
    <property type="component" value="Unassembled WGS sequence"/>
</dbReference>
<dbReference type="InterPro" id="IPR016169">
    <property type="entry name" value="FAD-bd_PCMH_sub2"/>
</dbReference>
<dbReference type="GO" id="GO:0016491">
    <property type="term" value="F:oxidoreductase activity"/>
    <property type="evidence" value="ECO:0007669"/>
    <property type="project" value="UniProtKB-KW"/>
</dbReference>
<dbReference type="GO" id="GO:0051536">
    <property type="term" value="F:iron-sulfur cluster binding"/>
    <property type="evidence" value="ECO:0007669"/>
    <property type="project" value="InterPro"/>
</dbReference>
<accession>A0A412Z4K0</accession>
<sequence>MKNFEYIKPSTVTLASELLKGEHTAACAGGTDLIDLMRNRILPEYPKRVVSLKGIEGLDYIREEHGSLLIGAMTTLNTIARSALVKEKNPMIAQAAESVASPNLRNTATIGGNLCQDVRCWYYRYPDSLGGRVNCARKEGHLCSAMMGENRYHSIFGAAKVCMTPCTQGCPAHTDISAYMEKLREGDVDEAARIILRANPMPAITSRVCAHFCQEKCNREQYDERVNVGAVERYVGDYILEHHERFMKAPKQENGKRAAIVGSGPAGLAAAYYLRESGYGVTVYERMKEAGGCLAYAIPAYRLPKEIVQKFVSVLEGMGVCFVFNTKVGEDIELETIRSENDSVLLDTGAWKRPLIGISGEELTRFGLDFLVEVNSYIHERPGSEVVVVGGGNVAVDVAVTAKRLGVPKVTMICLESREQMPAGREEIERVLEEGIEIKNGWGPMEILKESVSPEEDRITGVRFKACVSTLDGEGRFAPVYDEARQMEEKADVVFMAVGQRSDLSFLDSVCRVETDRGRIKASEDHSTSQEGIFAAGDVTTGPATVVRALAGGREAAVMMNRHMEGAPLSVETGECRQGLAGFLPECGNISCSNEPDLLPAGERGVNREDRKGYSYNMLNSEAGRCMNCGCLAVNPSDMATALLASDAVIRTNLRTLGAQELLTSHTRISDTLLKGELILEIQIPWDAAGTISGYEKFRLRKSIDFAVVALAYRYVLDDGVITDARMTLGAVAPVPMRRKKAEAYLIGRKPSGETALGAAKLALEGALPLSGNAYKIDVAETLVRRSLDWSGKDE</sequence>
<name>A0A412Z4K0_9FIRM</name>
<dbReference type="PANTHER" id="PTHR42783:SF3">
    <property type="entry name" value="GLUTAMATE SYNTHASE [NADPH] SMALL CHAIN-RELATED"/>
    <property type="match status" value="1"/>
</dbReference>
<dbReference type="GO" id="GO:0071949">
    <property type="term" value="F:FAD binding"/>
    <property type="evidence" value="ECO:0007669"/>
    <property type="project" value="InterPro"/>
</dbReference>
<evidence type="ECO:0000313" key="5">
    <source>
        <dbReference type="Proteomes" id="UP000284543"/>
    </source>
</evidence>
<dbReference type="Gene3D" id="3.50.50.60">
    <property type="entry name" value="FAD/NAD(P)-binding domain"/>
    <property type="match status" value="2"/>
</dbReference>
<dbReference type="Gene3D" id="3.30.43.10">
    <property type="entry name" value="Uridine Diphospho-n-acetylenolpyruvylglucosamine Reductase, domain 2"/>
    <property type="match status" value="1"/>
</dbReference>
<reference evidence="4 5" key="1">
    <citation type="submission" date="2018-08" db="EMBL/GenBank/DDBJ databases">
        <title>A genome reference for cultivated species of the human gut microbiota.</title>
        <authorList>
            <person name="Zou Y."/>
            <person name="Xue W."/>
            <person name="Luo G."/>
        </authorList>
    </citation>
    <scope>NUCLEOTIDE SEQUENCE [LARGE SCALE GENOMIC DNA]</scope>
    <source>
        <strain evidence="4 5">AF14-18</strain>
    </source>
</reference>
<dbReference type="Gene3D" id="3.30.465.10">
    <property type="match status" value="1"/>
</dbReference>
<proteinExistence type="predicted"/>
<evidence type="ECO:0000313" key="4">
    <source>
        <dbReference type="EMBL" id="RGV74851.1"/>
    </source>
</evidence>
<comment type="caution">
    <text evidence="4">The sequence shown here is derived from an EMBL/GenBank/DDBJ whole genome shotgun (WGS) entry which is preliminary data.</text>
</comment>
<dbReference type="SUPFAM" id="SSF51971">
    <property type="entry name" value="Nucleotide-binding domain"/>
    <property type="match status" value="2"/>
</dbReference>
<dbReference type="Pfam" id="PF07992">
    <property type="entry name" value="Pyr_redox_2"/>
    <property type="match status" value="1"/>
</dbReference>
<dbReference type="InterPro" id="IPR023753">
    <property type="entry name" value="FAD/NAD-binding_dom"/>
</dbReference>
<dbReference type="InterPro" id="IPR028261">
    <property type="entry name" value="DPD_II"/>
</dbReference>
<dbReference type="InterPro" id="IPR036318">
    <property type="entry name" value="FAD-bd_PCMH-like_sf"/>
</dbReference>
<dbReference type="AlphaFoldDB" id="A0A412Z4K0"/>
<dbReference type="SMART" id="SM01092">
    <property type="entry name" value="CO_deh_flav_C"/>
    <property type="match status" value="1"/>
</dbReference>
<dbReference type="InterPro" id="IPR009051">
    <property type="entry name" value="Helical_ferredxn"/>
</dbReference>
<dbReference type="PRINTS" id="PR00469">
    <property type="entry name" value="PNDRDTASEII"/>
</dbReference>
<dbReference type="SUPFAM" id="SSF56176">
    <property type="entry name" value="FAD-binding/transporter-associated domain-like"/>
    <property type="match status" value="2"/>
</dbReference>
<dbReference type="PROSITE" id="PS51387">
    <property type="entry name" value="FAD_PCMH"/>
    <property type="match status" value="1"/>
</dbReference>
<dbReference type="InterPro" id="IPR016166">
    <property type="entry name" value="FAD-bd_PCMH"/>
</dbReference>
<gene>
    <name evidence="4" type="ORF">DWW02_16075</name>
</gene>
<dbReference type="Gene3D" id="3.30.390.50">
    <property type="entry name" value="CO dehydrogenase flavoprotein, C-terminal domain"/>
    <property type="match status" value="1"/>
</dbReference>
<organism evidence="4 5">
    <name type="scientific">Enterocloster bolteae</name>
    <dbReference type="NCBI Taxonomy" id="208479"/>
    <lineage>
        <taxon>Bacteria</taxon>
        <taxon>Bacillati</taxon>
        <taxon>Bacillota</taxon>
        <taxon>Clostridia</taxon>
        <taxon>Lachnospirales</taxon>
        <taxon>Lachnospiraceae</taxon>
        <taxon>Enterocloster</taxon>
    </lineage>
</organism>
<feature type="domain" description="FAD-binding PCMH-type" evidence="3">
    <location>
        <begin position="1"/>
        <end position="201"/>
    </location>
</feature>
<dbReference type="SUPFAM" id="SSF55447">
    <property type="entry name" value="CO dehydrogenase flavoprotein C-terminal domain-like"/>
    <property type="match status" value="1"/>
</dbReference>
<dbReference type="EMBL" id="QRZM01000006">
    <property type="protein sequence ID" value="RGV74851.1"/>
    <property type="molecule type" value="Genomic_DNA"/>
</dbReference>
<dbReference type="InterPro" id="IPR002346">
    <property type="entry name" value="Mopterin_DH_FAD-bd"/>
</dbReference>
<evidence type="ECO:0000256" key="2">
    <source>
        <dbReference type="ARBA" id="ARBA00023002"/>
    </source>
</evidence>
<evidence type="ECO:0000259" key="3">
    <source>
        <dbReference type="PROSITE" id="PS51387"/>
    </source>
</evidence>
<protein>
    <submittedName>
        <fullName evidence="4">FAD-binding protein</fullName>
    </submittedName>
</protein>
<dbReference type="InterPro" id="IPR036683">
    <property type="entry name" value="CO_DH_flav_C_dom_sf"/>
</dbReference>
<dbReference type="InterPro" id="IPR005107">
    <property type="entry name" value="CO_DH_flav_C"/>
</dbReference>
<dbReference type="RefSeq" id="WP_118018939.1">
    <property type="nucleotide sequence ID" value="NZ_CAUHGS010000014.1"/>
</dbReference>
<dbReference type="InterPro" id="IPR016167">
    <property type="entry name" value="FAD-bd_PCMH_sub1"/>
</dbReference>
<dbReference type="Pfam" id="PF03450">
    <property type="entry name" value="CO_deh_flav_C"/>
    <property type="match status" value="1"/>
</dbReference>
<dbReference type="InterPro" id="IPR036188">
    <property type="entry name" value="FAD/NAD-bd_sf"/>
</dbReference>
<dbReference type="PANTHER" id="PTHR42783">
    <property type="entry name" value="GLUTAMATE SYNTHASE [NADPH] SMALL CHAIN"/>
    <property type="match status" value="1"/>
</dbReference>
<dbReference type="Pfam" id="PF00941">
    <property type="entry name" value="FAD_binding_5"/>
    <property type="match status" value="1"/>
</dbReference>
<keyword evidence="2" id="KW-0560">Oxidoreductase</keyword>
<dbReference type="Pfam" id="PF14691">
    <property type="entry name" value="Fer4_20"/>
    <property type="match status" value="1"/>
</dbReference>
<keyword evidence="1" id="KW-0285">Flavoprotein</keyword>